<evidence type="ECO:0000259" key="1">
    <source>
        <dbReference type="PROSITE" id="PS51747"/>
    </source>
</evidence>
<gene>
    <name evidence="2" type="ORF">L2K70_07650</name>
</gene>
<protein>
    <submittedName>
        <fullName evidence="2">Nucleoside deaminase</fullName>
    </submittedName>
</protein>
<dbReference type="PANTHER" id="PTHR11079">
    <property type="entry name" value="CYTOSINE DEAMINASE FAMILY MEMBER"/>
    <property type="match status" value="1"/>
</dbReference>
<proteinExistence type="predicted"/>
<dbReference type="Gene3D" id="3.40.140.10">
    <property type="entry name" value="Cytidine Deaminase, domain 2"/>
    <property type="match status" value="1"/>
</dbReference>
<dbReference type="EMBL" id="JAKJHZ010000005">
    <property type="protein sequence ID" value="MCF6377476.1"/>
    <property type="molecule type" value="Genomic_DNA"/>
</dbReference>
<evidence type="ECO:0000313" key="3">
    <source>
        <dbReference type="Proteomes" id="UP001201161"/>
    </source>
</evidence>
<reference evidence="2 3" key="1">
    <citation type="submission" date="2022-01" db="EMBL/GenBank/DDBJ databases">
        <title>Nocardioides sp. nov., an actinomycete isolated from mining soil.</title>
        <authorList>
            <person name="Liu L."/>
        </authorList>
    </citation>
    <scope>NUCLEOTIDE SEQUENCE [LARGE SCALE GENOMIC DNA]</scope>
    <source>
        <strain evidence="2 3">KLBMP 9356</strain>
    </source>
</reference>
<dbReference type="RefSeq" id="WP_236400957.1">
    <property type="nucleotide sequence ID" value="NZ_JAKJHZ010000005.1"/>
</dbReference>
<feature type="domain" description="CMP/dCMP-type deaminase" evidence="1">
    <location>
        <begin position="6"/>
        <end position="119"/>
    </location>
</feature>
<comment type="caution">
    <text evidence="2">The sequence shown here is derived from an EMBL/GenBank/DDBJ whole genome shotgun (WGS) entry which is preliminary data.</text>
</comment>
<name>A0ABS9HB27_9ACTN</name>
<dbReference type="InterPro" id="IPR016193">
    <property type="entry name" value="Cytidine_deaminase-like"/>
</dbReference>
<dbReference type="CDD" id="cd01285">
    <property type="entry name" value="nucleoside_deaminase"/>
    <property type="match status" value="1"/>
</dbReference>
<organism evidence="2 3">
    <name type="scientific">Nocardioides potassii</name>
    <dbReference type="NCBI Taxonomy" id="2911371"/>
    <lineage>
        <taxon>Bacteria</taxon>
        <taxon>Bacillati</taxon>
        <taxon>Actinomycetota</taxon>
        <taxon>Actinomycetes</taxon>
        <taxon>Propionibacteriales</taxon>
        <taxon>Nocardioidaceae</taxon>
        <taxon>Nocardioides</taxon>
    </lineage>
</organism>
<keyword evidence="3" id="KW-1185">Reference proteome</keyword>
<dbReference type="SUPFAM" id="SSF53927">
    <property type="entry name" value="Cytidine deaminase-like"/>
    <property type="match status" value="1"/>
</dbReference>
<dbReference type="Proteomes" id="UP001201161">
    <property type="component" value="Unassembled WGS sequence"/>
</dbReference>
<dbReference type="InterPro" id="IPR002125">
    <property type="entry name" value="CMP_dCMP_dom"/>
</dbReference>
<dbReference type="PROSITE" id="PS51747">
    <property type="entry name" value="CYT_DCMP_DEAMINASES_2"/>
    <property type="match status" value="1"/>
</dbReference>
<evidence type="ECO:0000313" key="2">
    <source>
        <dbReference type="EMBL" id="MCF6377476.1"/>
    </source>
</evidence>
<dbReference type="PANTHER" id="PTHR11079:SF179">
    <property type="entry name" value="TRNA(ADENINE(34)) DEAMINASE, CHLOROPLASTIC"/>
    <property type="match status" value="1"/>
</dbReference>
<sequence length="165" mass="17553">MDDLTPDDLDHLRRCVALAREALEAGNAPFGSVLVSPDGTVLREERNEEGGGDQTRHPEIELARWAATNVAEAVRPRCTVYTSGEHCAMCSAAHAWVGLGRIVYAGSTAQLLEWRSSWGLAAGPVTPLTINAVAPGIPVSGPAPELAEELRELHRRASGFGGCDE</sequence>
<accession>A0ABS9HB27</accession>
<dbReference type="Pfam" id="PF00383">
    <property type="entry name" value="dCMP_cyt_deam_1"/>
    <property type="match status" value="1"/>
</dbReference>